<sequence>MGIVTASEPVSRLRWSTPPAALVTAAVGGIVLAVAAIFTGDAPSRLLVGLAALLLLGLSAVGLRQRPRLSIVPGQRPVLVVRGLLGAVEYPRDRILRARVVSFRRLGRKSPNLEIDVEHDGEDRLLIFGRWDLGTHPQDVLDALVEHGLAVPEPLG</sequence>
<keyword evidence="4" id="KW-1185">Reference proteome</keyword>
<dbReference type="Proteomes" id="UP000438448">
    <property type="component" value="Unassembled WGS sequence"/>
</dbReference>
<keyword evidence="1" id="KW-1133">Transmembrane helix</keyword>
<feature type="transmembrane region" description="Helical" evidence="1">
    <location>
        <begin position="46"/>
        <end position="63"/>
    </location>
</feature>
<dbReference type="Pfam" id="PF10756">
    <property type="entry name" value="bPH_6"/>
    <property type="match status" value="1"/>
</dbReference>
<dbReference type="AlphaFoldDB" id="A0A7K0DB80"/>
<comment type="caution">
    <text evidence="3">The sequence shown here is derived from an EMBL/GenBank/DDBJ whole genome shotgun (WGS) entry which is preliminary data.</text>
</comment>
<evidence type="ECO:0000256" key="1">
    <source>
        <dbReference type="SAM" id="Phobius"/>
    </source>
</evidence>
<organism evidence="3 4">
    <name type="scientific">Nocardia macrotermitis</name>
    <dbReference type="NCBI Taxonomy" id="2585198"/>
    <lineage>
        <taxon>Bacteria</taxon>
        <taxon>Bacillati</taxon>
        <taxon>Actinomycetota</taxon>
        <taxon>Actinomycetes</taxon>
        <taxon>Mycobacteriales</taxon>
        <taxon>Nocardiaceae</taxon>
        <taxon>Nocardia</taxon>
    </lineage>
</organism>
<name>A0A7K0DB80_9NOCA</name>
<evidence type="ECO:0000313" key="4">
    <source>
        <dbReference type="Proteomes" id="UP000438448"/>
    </source>
</evidence>
<keyword evidence="1" id="KW-0812">Transmembrane</keyword>
<dbReference type="EMBL" id="WEGK01000016">
    <property type="protein sequence ID" value="MQY23040.1"/>
    <property type="molecule type" value="Genomic_DNA"/>
</dbReference>
<proteinExistence type="predicted"/>
<feature type="transmembrane region" description="Helical" evidence="1">
    <location>
        <begin position="20"/>
        <end position="40"/>
    </location>
</feature>
<feature type="domain" description="Low molecular weight protein antigen 6 PH" evidence="2">
    <location>
        <begin position="66"/>
        <end position="148"/>
    </location>
</feature>
<evidence type="ECO:0000313" key="3">
    <source>
        <dbReference type="EMBL" id="MQY23040.1"/>
    </source>
</evidence>
<keyword evidence="1" id="KW-0472">Membrane</keyword>
<gene>
    <name evidence="3" type="ORF">NRB20_61660</name>
</gene>
<reference evidence="3 4" key="1">
    <citation type="submission" date="2019-10" db="EMBL/GenBank/DDBJ databases">
        <title>Nocardia macrotermitis sp. nov. and Nocardia aurantia sp. nov., isolated from the gut of fungus growing-termite Macrotermes natalensis.</title>
        <authorList>
            <person name="Benndorf R."/>
            <person name="Schwitalla J."/>
            <person name="Martin K."/>
            <person name="De Beer W."/>
            <person name="Kaster A.-K."/>
            <person name="Vollmers J."/>
            <person name="Poulsen M."/>
            <person name="Beemelmanns C."/>
        </authorList>
    </citation>
    <scope>NUCLEOTIDE SEQUENCE [LARGE SCALE GENOMIC DNA]</scope>
    <source>
        <strain evidence="3 4">RB20</strain>
    </source>
</reference>
<protein>
    <recommendedName>
        <fullName evidence="2">Low molecular weight protein antigen 6 PH domain-containing protein</fullName>
    </recommendedName>
</protein>
<dbReference type="InterPro" id="IPR019692">
    <property type="entry name" value="CFP-6_PH"/>
</dbReference>
<evidence type="ECO:0000259" key="2">
    <source>
        <dbReference type="Pfam" id="PF10756"/>
    </source>
</evidence>
<accession>A0A7K0DB80</accession>